<evidence type="ECO:0000256" key="1">
    <source>
        <dbReference type="SAM" id="MobiDB-lite"/>
    </source>
</evidence>
<feature type="compositionally biased region" description="Low complexity" evidence="1">
    <location>
        <begin position="112"/>
        <end position="129"/>
    </location>
</feature>
<name>A0A9P5UG53_9AGAR</name>
<feature type="region of interest" description="Disordered" evidence="1">
    <location>
        <begin position="754"/>
        <end position="796"/>
    </location>
</feature>
<feature type="region of interest" description="Disordered" evidence="1">
    <location>
        <begin position="292"/>
        <end position="313"/>
    </location>
</feature>
<evidence type="ECO:0000313" key="3">
    <source>
        <dbReference type="Proteomes" id="UP000772434"/>
    </source>
</evidence>
<feature type="compositionally biased region" description="Acidic residues" evidence="1">
    <location>
        <begin position="301"/>
        <end position="312"/>
    </location>
</feature>
<feature type="region of interest" description="Disordered" evidence="1">
    <location>
        <begin position="669"/>
        <end position="689"/>
    </location>
</feature>
<feature type="region of interest" description="Disordered" evidence="1">
    <location>
        <begin position="355"/>
        <end position="384"/>
    </location>
</feature>
<dbReference type="Proteomes" id="UP000772434">
    <property type="component" value="Unassembled WGS sequence"/>
</dbReference>
<keyword evidence="3" id="KW-1185">Reference proteome</keyword>
<feature type="compositionally biased region" description="Polar residues" evidence="1">
    <location>
        <begin position="669"/>
        <end position="679"/>
    </location>
</feature>
<feature type="compositionally biased region" description="Low complexity" evidence="1">
    <location>
        <begin position="762"/>
        <end position="772"/>
    </location>
</feature>
<proteinExistence type="predicted"/>
<sequence length="796" mass="85802">MSTEASDVPIKKSKIRKPFDTRYETPHPSSFSESQFYTLPSSVGSYLSPSRFSPIPKVSTQRTHRRTSSTNLKENASVLHSPFPRSKQPQNLRKYGKSHRRKRTTPHKNLESPFNSCSSSASPTSSPDSHQLKRTLPNGKHNLNISRPASQSTTNSPTYQAKSHPNLSDWDYKPRHAVSALDLHVPISTDPDSRLDADLPPNMFLPAIRPSPNHSRIDFNRPPSQLSLYDYSRCAVFDDKMEIDEASDLNQDAFFSDVRCTSTPFKHLGSLSAEKRRFGGNVDPAALSGPALLQSFAGPDTDTDGEASDSDEELRHRKSFFQALKLASKNKSKIGSGYITPSDSSDDEFMRPRSPWISDSLISPPKTTDWRLPKRPEGGAYKQADNDVDMDKEEQFHHGELEGLFDNMMLNPALNAEETHSSPVQDTDSCCTRLPLRTRSLDTSLSPPPYTIEYEKPNSAAPLARRTRSGTIIPGTSSTAVSDTVHALPRRTRSGTVVPGNTKVFSPPPALTNDDGSAAHVPLLGRRTRSGTIVPTSMNLAPSLPIVEERIVGPGVAALPSMSRRVRSSNGKPPSSFLEGAANSQQSGIAPGARVRSGSFVALGNALVNLPSQAAGMMKRSRSGTVVPSAPGLDPAVEQVSGALNLPDSVMDDNSATIFSPQNENVDVQMSEPAQTSPGPGSPTDALESDDTLNLVDKPIVFSSSTHSPPPSSIAFITDINTAPNARSYGLRARAKAAATKAKGLGRTLAGKANARGKALTGPEAGPAAVARARARGATEDDLREEDLSDDELLLK</sequence>
<dbReference type="OrthoDB" id="3055857at2759"/>
<dbReference type="AlphaFoldDB" id="A0A9P5UG53"/>
<comment type="caution">
    <text evidence="2">The sequence shown here is derived from an EMBL/GenBank/DDBJ whole genome shotgun (WGS) entry which is preliminary data.</text>
</comment>
<feature type="compositionally biased region" description="Acidic residues" evidence="1">
    <location>
        <begin position="780"/>
        <end position="796"/>
    </location>
</feature>
<feature type="region of interest" description="Disordered" evidence="1">
    <location>
        <begin position="439"/>
        <end position="465"/>
    </location>
</feature>
<accession>A0A9P5UG53</accession>
<feature type="region of interest" description="Disordered" evidence="1">
    <location>
        <begin position="493"/>
        <end position="517"/>
    </location>
</feature>
<feature type="region of interest" description="Disordered" evidence="1">
    <location>
        <begin position="1"/>
        <end position="170"/>
    </location>
</feature>
<dbReference type="EMBL" id="JADNRY010000002">
    <property type="protein sequence ID" value="KAF9077986.1"/>
    <property type="molecule type" value="Genomic_DNA"/>
</dbReference>
<feature type="compositionally biased region" description="Polar residues" evidence="1">
    <location>
        <begin position="27"/>
        <end position="51"/>
    </location>
</feature>
<organism evidence="2 3">
    <name type="scientific">Rhodocollybia butyracea</name>
    <dbReference type="NCBI Taxonomy" id="206335"/>
    <lineage>
        <taxon>Eukaryota</taxon>
        <taxon>Fungi</taxon>
        <taxon>Dikarya</taxon>
        <taxon>Basidiomycota</taxon>
        <taxon>Agaricomycotina</taxon>
        <taxon>Agaricomycetes</taxon>
        <taxon>Agaricomycetidae</taxon>
        <taxon>Agaricales</taxon>
        <taxon>Marasmiineae</taxon>
        <taxon>Omphalotaceae</taxon>
        <taxon>Rhodocollybia</taxon>
    </lineage>
</organism>
<reference evidence="2" key="1">
    <citation type="submission" date="2020-11" db="EMBL/GenBank/DDBJ databases">
        <authorList>
            <consortium name="DOE Joint Genome Institute"/>
            <person name="Ahrendt S."/>
            <person name="Riley R."/>
            <person name="Andreopoulos W."/>
            <person name="Labutti K."/>
            <person name="Pangilinan J."/>
            <person name="Ruiz-Duenas F.J."/>
            <person name="Barrasa J.M."/>
            <person name="Sanchez-Garcia M."/>
            <person name="Camarero S."/>
            <person name="Miyauchi S."/>
            <person name="Serrano A."/>
            <person name="Linde D."/>
            <person name="Babiker R."/>
            <person name="Drula E."/>
            <person name="Ayuso-Fernandez I."/>
            <person name="Pacheco R."/>
            <person name="Padilla G."/>
            <person name="Ferreira P."/>
            <person name="Barriuso J."/>
            <person name="Kellner H."/>
            <person name="Castanera R."/>
            <person name="Alfaro M."/>
            <person name="Ramirez L."/>
            <person name="Pisabarro A.G."/>
            <person name="Kuo A."/>
            <person name="Tritt A."/>
            <person name="Lipzen A."/>
            <person name="He G."/>
            <person name="Yan M."/>
            <person name="Ng V."/>
            <person name="Cullen D."/>
            <person name="Martin F."/>
            <person name="Rosso M.-N."/>
            <person name="Henrissat B."/>
            <person name="Hibbett D."/>
            <person name="Martinez A.T."/>
            <person name="Grigoriev I.V."/>
        </authorList>
    </citation>
    <scope>NUCLEOTIDE SEQUENCE</scope>
    <source>
        <strain evidence="2">AH 40177</strain>
    </source>
</reference>
<evidence type="ECO:0000313" key="2">
    <source>
        <dbReference type="EMBL" id="KAF9077986.1"/>
    </source>
</evidence>
<feature type="compositionally biased region" description="Basic and acidic residues" evidence="1">
    <location>
        <begin position="368"/>
        <end position="377"/>
    </location>
</feature>
<feature type="compositionally biased region" description="Basic residues" evidence="1">
    <location>
        <begin position="94"/>
        <end position="106"/>
    </location>
</feature>
<gene>
    <name evidence="2" type="ORF">BDP27DRAFT_1412900</name>
</gene>
<feature type="compositionally biased region" description="Polar residues" evidence="1">
    <location>
        <begin position="141"/>
        <end position="166"/>
    </location>
</feature>
<protein>
    <submittedName>
        <fullName evidence="2">Uncharacterized protein</fullName>
    </submittedName>
</protein>
<feature type="region of interest" description="Disordered" evidence="1">
    <location>
        <begin position="564"/>
        <end position="590"/>
    </location>
</feature>